<dbReference type="GO" id="GO:0009401">
    <property type="term" value="P:phosphoenolpyruvate-dependent sugar phosphotransferase system"/>
    <property type="evidence" value="ECO:0007669"/>
    <property type="project" value="UniProtKB-KW"/>
</dbReference>
<dbReference type="InterPro" id="IPR002178">
    <property type="entry name" value="PTS_EIIA_type-2_dom"/>
</dbReference>
<feature type="domain" description="PTS EIIA type-2" evidence="7">
    <location>
        <begin position="7"/>
        <end position="152"/>
    </location>
</feature>
<dbReference type="FunFam" id="3.40.930.10:FF:000009">
    <property type="entry name" value="PTS system, fructose specific IIABC component"/>
    <property type="match status" value="1"/>
</dbReference>
<keyword evidence="2" id="KW-0813">Transport</keyword>
<dbReference type="GeneID" id="98310380"/>
<dbReference type="InterPro" id="IPR051541">
    <property type="entry name" value="PTS_SugarTrans_NitroReg"/>
</dbReference>
<dbReference type="PROSITE" id="PS00372">
    <property type="entry name" value="PTS_EIIA_TYPE_2_HIS"/>
    <property type="match status" value="1"/>
</dbReference>
<protein>
    <submittedName>
        <fullName evidence="8">PTS system mannose-specific transporter subunit IIBCA</fullName>
    </submittedName>
</protein>
<gene>
    <name evidence="8" type="ORF">FC92_GL000625</name>
</gene>
<evidence type="ECO:0000313" key="8">
    <source>
        <dbReference type="EMBL" id="KRL08111.1"/>
    </source>
</evidence>
<evidence type="ECO:0000256" key="1">
    <source>
        <dbReference type="ARBA" id="ARBA00004496"/>
    </source>
</evidence>
<keyword evidence="4" id="KW-0762">Sugar transport</keyword>
<comment type="subcellular location">
    <subcellularLocation>
        <location evidence="1">Cytoplasm</location>
    </subcellularLocation>
</comment>
<dbReference type="Gene3D" id="3.40.930.10">
    <property type="entry name" value="Mannitol-specific EII, Chain A"/>
    <property type="match status" value="1"/>
</dbReference>
<dbReference type="PANTHER" id="PTHR47738">
    <property type="entry name" value="PTS SYSTEM FRUCTOSE-LIKE EIIA COMPONENT-RELATED"/>
    <property type="match status" value="1"/>
</dbReference>
<evidence type="ECO:0000256" key="3">
    <source>
        <dbReference type="ARBA" id="ARBA00022553"/>
    </source>
</evidence>
<dbReference type="PATRIC" id="fig|1423759.3.peg.663"/>
<dbReference type="EMBL" id="AZDX01000002">
    <property type="protein sequence ID" value="KRL08111.1"/>
    <property type="molecule type" value="Genomic_DNA"/>
</dbReference>
<dbReference type="SUPFAM" id="SSF55804">
    <property type="entry name" value="Phoshotransferase/anion transport protein"/>
    <property type="match status" value="1"/>
</dbReference>
<dbReference type="GO" id="GO:0005737">
    <property type="term" value="C:cytoplasm"/>
    <property type="evidence" value="ECO:0007669"/>
    <property type="project" value="UniProtKB-SubCell"/>
</dbReference>
<dbReference type="Proteomes" id="UP000051448">
    <property type="component" value="Unassembled WGS sequence"/>
</dbReference>
<accession>A0A0R1MJG4</accession>
<organism evidence="8 9">
    <name type="scientific">Liquorilactobacillus hordei DSM 19519</name>
    <dbReference type="NCBI Taxonomy" id="1423759"/>
    <lineage>
        <taxon>Bacteria</taxon>
        <taxon>Bacillati</taxon>
        <taxon>Bacillota</taxon>
        <taxon>Bacilli</taxon>
        <taxon>Lactobacillales</taxon>
        <taxon>Lactobacillaceae</taxon>
        <taxon>Liquorilactobacillus</taxon>
    </lineage>
</organism>
<dbReference type="OrthoDB" id="95460at2"/>
<evidence type="ECO:0000256" key="2">
    <source>
        <dbReference type="ARBA" id="ARBA00022448"/>
    </source>
</evidence>
<dbReference type="InterPro" id="IPR004715">
    <property type="entry name" value="PTS_IIA_fruc"/>
</dbReference>
<dbReference type="CDD" id="cd00211">
    <property type="entry name" value="PTS_IIA_fru"/>
    <property type="match status" value="1"/>
</dbReference>
<keyword evidence="3" id="KW-0597">Phosphoprotein</keyword>
<evidence type="ECO:0000256" key="6">
    <source>
        <dbReference type="ARBA" id="ARBA00022683"/>
    </source>
</evidence>
<keyword evidence="5" id="KW-0808">Transferase</keyword>
<dbReference type="Pfam" id="PF00359">
    <property type="entry name" value="PTS_EIIA_2"/>
    <property type="match status" value="1"/>
</dbReference>
<reference evidence="8 9" key="1">
    <citation type="journal article" date="2015" name="Genome Announc.">
        <title>Expanding the biotechnology potential of lactobacilli through comparative genomics of 213 strains and associated genera.</title>
        <authorList>
            <person name="Sun Z."/>
            <person name="Harris H.M."/>
            <person name="McCann A."/>
            <person name="Guo C."/>
            <person name="Argimon S."/>
            <person name="Zhang W."/>
            <person name="Yang X."/>
            <person name="Jeffery I.B."/>
            <person name="Cooney J.C."/>
            <person name="Kagawa T.F."/>
            <person name="Liu W."/>
            <person name="Song Y."/>
            <person name="Salvetti E."/>
            <person name="Wrobel A."/>
            <person name="Rasinkangas P."/>
            <person name="Parkhill J."/>
            <person name="Rea M.C."/>
            <person name="O'Sullivan O."/>
            <person name="Ritari J."/>
            <person name="Douillard F.P."/>
            <person name="Paul Ross R."/>
            <person name="Yang R."/>
            <person name="Briner A.E."/>
            <person name="Felis G.E."/>
            <person name="de Vos W.M."/>
            <person name="Barrangou R."/>
            <person name="Klaenhammer T.R."/>
            <person name="Caufield P.W."/>
            <person name="Cui Y."/>
            <person name="Zhang H."/>
            <person name="O'Toole P.W."/>
        </authorList>
    </citation>
    <scope>NUCLEOTIDE SEQUENCE [LARGE SCALE GENOMIC DNA]</scope>
    <source>
        <strain evidence="8 9">DSM 19519</strain>
    </source>
</reference>
<dbReference type="PANTHER" id="PTHR47738:SF2">
    <property type="entry name" value="PTS SYSTEM FRUCTOSE-LIKE EIIA COMPONENT"/>
    <property type="match status" value="1"/>
</dbReference>
<dbReference type="InterPro" id="IPR016152">
    <property type="entry name" value="PTrfase/Anion_transptr"/>
</dbReference>
<dbReference type="AlphaFoldDB" id="A0A0R1MJG4"/>
<keyword evidence="9" id="KW-1185">Reference proteome</keyword>
<dbReference type="GO" id="GO:0016020">
    <property type="term" value="C:membrane"/>
    <property type="evidence" value="ECO:0007669"/>
    <property type="project" value="InterPro"/>
</dbReference>
<evidence type="ECO:0000313" key="9">
    <source>
        <dbReference type="Proteomes" id="UP000051448"/>
    </source>
</evidence>
<name>A0A0R1MJG4_9LACO</name>
<dbReference type="NCBIfam" id="TIGR00848">
    <property type="entry name" value="fruA"/>
    <property type="match status" value="1"/>
</dbReference>
<evidence type="ECO:0000256" key="4">
    <source>
        <dbReference type="ARBA" id="ARBA00022597"/>
    </source>
</evidence>
<dbReference type="RefSeq" id="WP_057868619.1">
    <property type="nucleotide sequence ID" value="NZ_AZDX01000002.1"/>
</dbReference>
<evidence type="ECO:0000259" key="7">
    <source>
        <dbReference type="PROSITE" id="PS51094"/>
    </source>
</evidence>
<comment type="caution">
    <text evidence="8">The sequence shown here is derived from an EMBL/GenBank/DDBJ whole genome shotgun (WGS) entry which is preliminary data.</text>
</comment>
<sequence>MSDNISEFISEKNIVLDLNALNQIDAIKKLAILLKENGYIDDALAFQSDVLEREKASTTGIGNELAIPHGKSKHVIRTTMMFARNEEGIEWNSLDGSKVKNIFLMAVSSEDKGNEHLKMLATLSGELMDDDFVEAIKKADSREKILKILQKRGNER</sequence>
<evidence type="ECO:0000256" key="5">
    <source>
        <dbReference type="ARBA" id="ARBA00022679"/>
    </source>
</evidence>
<proteinExistence type="predicted"/>
<dbReference type="GO" id="GO:0008982">
    <property type="term" value="F:protein-N(PI)-phosphohistidine-sugar phosphotransferase activity"/>
    <property type="evidence" value="ECO:0007669"/>
    <property type="project" value="InterPro"/>
</dbReference>
<dbReference type="STRING" id="1423759.FC92_GL000625"/>
<keyword evidence="6" id="KW-0598">Phosphotransferase system</keyword>
<dbReference type="PROSITE" id="PS51094">
    <property type="entry name" value="PTS_EIIA_TYPE_2"/>
    <property type="match status" value="1"/>
</dbReference>